<feature type="region of interest" description="Disordered" evidence="1">
    <location>
        <begin position="39"/>
        <end position="84"/>
    </location>
</feature>
<proteinExistence type="predicted"/>
<dbReference type="Proteomes" id="UP000682733">
    <property type="component" value="Unassembled WGS sequence"/>
</dbReference>
<reference evidence="2" key="1">
    <citation type="submission" date="2021-02" db="EMBL/GenBank/DDBJ databases">
        <authorList>
            <person name="Nowell W R."/>
        </authorList>
    </citation>
    <scope>NUCLEOTIDE SEQUENCE</scope>
</reference>
<feature type="compositionally biased region" description="Low complexity" evidence="1">
    <location>
        <begin position="43"/>
        <end position="64"/>
    </location>
</feature>
<accession>A0A8S2FP77</accession>
<protein>
    <submittedName>
        <fullName evidence="2">Uncharacterized protein</fullName>
    </submittedName>
</protein>
<evidence type="ECO:0000313" key="2">
    <source>
        <dbReference type="EMBL" id="CAF1527309.1"/>
    </source>
</evidence>
<evidence type="ECO:0000256" key="1">
    <source>
        <dbReference type="SAM" id="MobiDB-lite"/>
    </source>
</evidence>
<name>A0A8S2FP77_9BILA</name>
<dbReference type="AlphaFoldDB" id="A0A8S2FP77"/>
<organism evidence="2 4">
    <name type="scientific">Didymodactylos carnosus</name>
    <dbReference type="NCBI Taxonomy" id="1234261"/>
    <lineage>
        <taxon>Eukaryota</taxon>
        <taxon>Metazoa</taxon>
        <taxon>Spiralia</taxon>
        <taxon>Gnathifera</taxon>
        <taxon>Rotifera</taxon>
        <taxon>Eurotatoria</taxon>
        <taxon>Bdelloidea</taxon>
        <taxon>Philodinida</taxon>
        <taxon>Philodinidae</taxon>
        <taxon>Didymodactylos</taxon>
    </lineage>
</organism>
<evidence type="ECO:0000313" key="4">
    <source>
        <dbReference type="Proteomes" id="UP000677228"/>
    </source>
</evidence>
<evidence type="ECO:0000313" key="3">
    <source>
        <dbReference type="EMBL" id="CAF4313980.1"/>
    </source>
</evidence>
<dbReference type="EMBL" id="CAJNOK010037010">
    <property type="protein sequence ID" value="CAF1527309.1"/>
    <property type="molecule type" value="Genomic_DNA"/>
</dbReference>
<gene>
    <name evidence="2" type="ORF">OVA965_LOCUS38076</name>
    <name evidence="3" type="ORF">TMI583_LOCUS39218</name>
</gene>
<comment type="caution">
    <text evidence="2">The sequence shown here is derived from an EMBL/GenBank/DDBJ whole genome shotgun (WGS) entry which is preliminary data.</text>
</comment>
<dbReference type="EMBL" id="CAJOBA010059198">
    <property type="protein sequence ID" value="CAF4313980.1"/>
    <property type="molecule type" value="Genomic_DNA"/>
</dbReference>
<sequence>MAARLHTKPQYLAPGHTLYTTDALTSEDINNYFRIDLSAPTKLTPSDSSQPLPTTTTLPSSNSSQHNMTSDMRQQQEQPKKRLQHLKPSTIFGSQQHYSVAQSKNLIDHPNFRKTKEHLQIDQTAYAQQYKTSHDNEFFAV</sequence>
<dbReference type="Proteomes" id="UP000677228">
    <property type="component" value="Unassembled WGS sequence"/>
</dbReference>
<feature type="compositionally biased region" description="Polar residues" evidence="1">
    <location>
        <begin position="65"/>
        <end position="77"/>
    </location>
</feature>